<organism evidence="3 4">
    <name type="scientific">Amycolatopsis tolypomycina</name>
    <dbReference type="NCBI Taxonomy" id="208445"/>
    <lineage>
        <taxon>Bacteria</taxon>
        <taxon>Bacillati</taxon>
        <taxon>Actinomycetota</taxon>
        <taxon>Actinomycetes</taxon>
        <taxon>Pseudonocardiales</taxon>
        <taxon>Pseudonocardiaceae</taxon>
        <taxon>Amycolatopsis</taxon>
    </lineage>
</organism>
<feature type="region of interest" description="Disordered" evidence="1">
    <location>
        <begin position="1"/>
        <end position="25"/>
    </location>
</feature>
<accession>A0A1H4PY70</accession>
<evidence type="ECO:0000313" key="4">
    <source>
        <dbReference type="Proteomes" id="UP000199622"/>
    </source>
</evidence>
<keyword evidence="2" id="KW-0472">Membrane</keyword>
<keyword evidence="2" id="KW-1133">Transmembrane helix</keyword>
<dbReference type="OrthoDB" id="3638657at2"/>
<dbReference type="Proteomes" id="UP000199622">
    <property type="component" value="Unassembled WGS sequence"/>
</dbReference>
<feature type="transmembrane region" description="Helical" evidence="2">
    <location>
        <begin position="82"/>
        <end position="102"/>
    </location>
</feature>
<name>A0A1H4PY70_9PSEU</name>
<keyword evidence="2" id="KW-0812">Transmembrane</keyword>
<protein>
    <submittedName>
        <fullName evidence="3">Uncharacterized protein</fullName>
    </submittedName>
</protein>
<feature type="transmembrane region" description="Helical" evidence="2">
    <location>
        <begin position="51"/>
        <end position="70"/>
    </location>
</feature>
<proteinExistence type="predicted"/>
<reference evidence="4" key="1">
    <citation type="submission" date="2016-10" db="EMBL/GenBank/DDBJ databases">
        <authorList>
            <person name="Varghese N."/>
            <person name="Submissions S."/>
        </authorList>
    </citation>
    <scope>NUCLEOTIDE SEQUENCE [LARGE SCALE GENOMIC DNA]</scope>
    <source>
        <strain evidence="4">DSM 44544</strain>
    </source>
</reference>
<evidence type="ECO:0000256" key="2">
    <source>
        <dbReference type="SAM" id="Phobius"/>
    </source>
</evidence>
<dbReference type="EMBL" id="FNSO01000004">
    <property type="protein sequence ID" value="SEC12353.1"/>
    <property type="molecule type" value="Genomic_DNA"/>
</dbReference>
<keyword evidence="4" id="KW-1185">Reference proteome</keyword>
<feature type="compositionally biased region" description="Basic and acidic residues" evidence="1">
    <location>
        <begin position="16"/>
        <end position="25"/>
    </location>
</feature>
<evidence type="ECO:0000256" key="1">
    <source>
        <dbReference type="SAM" id="MobiDB-lite"/>
    </source>
</evidence>
<dbReference type="RefSeq" id="WP_091306694.1">
    <property type="nucleotide sequence ID" value="NZ_FNSO01000004.1"/>
</dbReference>
<dbReference type="AlphaFoldDB" id="A0A1H4PY70"/>
<sequence length="113" mass="11731">MGAEIERADPSAPHGGEPDRDDSPSRFAHVRIETSEVKAEMAVPSSQTRRLLTTVLDVLVVLGAVLGPTLTLKAAAAALPTWATAGTIAGQLAVLTVVAVIAHRPEHPGRLPS</sequence>
<gene>
    <name evidence="3" type="ORF">SAMN04489727_2651</name>
</gene>
<evidence type="ECO:0000313" key="3">
    <source>
        <dbReference type="EMBL" id="SEC12353.1"/>
    </source>
</evidence>